<evidence type="ECO:0000256" key="3">
    <source>
        <dbReference type="ARBA" id="ARBA00022692"/>
    </source>
</evidence>
<proteinExistence type="inferred from homology"/>
<feature type="transmembrane region" description="Helical" evidence="7">
    <location>
        <begin position="222"/>
        <end position="240"/>
    </location>
</feature>
<comment type="subcellular location">
    <subcellularLocation>
        <location evidence="1">Membrane</location>
        <topology evidence="1">Multi-pass membrane protein</topology>
    </subcellularLocation>
</comment>
<keyword evidence="3 7" id="KW-0812">Transmembrane</keyword>
<dbReference type="EMBL" id="MU069500">
    <property type="protein sequence ID" value="KAF5840917.1"/>
    <property type="molecule type" value="Genomic_DNA"/>
</dbReference>
<name>A0ABQ7H236_DUNSA</name>
<feature type="transmembrane region" description="Helical" evidence="7">
    <location>
        <begin position="183"/>
        <end position="202"/>
    </location>
</feature>
<dbReference type="PANTHER" id="PTHR12428:SF65">
    <property type="entry name" value="CYTOCHROME C OXIDASE ASSEMBLY PROTEIN COX18, MITOCHONDRIAL"/>
    <property type="match status" value="1"/>
</dbReference>
<reference evidence="8" key="1">
    <citation type="submission" date="2017-08" db="EMBL/GenBank/DDBJ databases">
        <authorList>
            <person name="Polle J.E."/>
            <person name="Barry K."/>
            <person name="Cushman J."/>
            <person name="Schmutz J."/>
            <person name="Tran D."/>
            <person name="Hathwaick L.T."/>
            <person name="Yim W.C."/>
            <person name="Jenkins J."/>
            <person name="Mckie-Krisberg Z.M."/>
            <person name="Prochnik S."/>
            <person name="Lindquist E."/>
            <person name="Dockter R.B."/>
            <person name="Adam C."/>
            <person name="Molina H."/>
            <person name="Bunkerborg J."/>
            <person name="Jin E."/>
            <person name="Buchheim M."/>
            <person name="Magnuson J."/>
        </authorList>
    </citation>
    <scope>NUCLEOTIDE SEQUENCE</scope>
    <source>
        <strain evidence="8">CCAP 19/18</strain>
    </source>
</reference>
<dbReference type="PANTHER" id="PTHR12428">
    <property type="entry name" value="OXA1"/>
    <property type="match status" value="1"/>
</dbReference>
<keyword evidence="4 7" id="KW-1133">Transmembrane helix</keyword>
<comment type="caution">
    <text evidence="8">The sequence shown here is derived from an EMBL/GenBank/DDBJ whole genome shotgun (WGS) entry which is preliminary data.</text>
</comment>
<feature type="transmembrane region" description="Helical" evidence="7">
    <location>
        <begin position="134"/>
        <end position="152"/>
    </location>
</feature>
<organism evidence="8 9">
    <name type="scientific">Dunaliella salina</name>
    <name type="common">Green alga</name>
    <name type="synonym">Protococcus salinus</name>
    <dbReference type="NCBI Taxonomy" id="3046"/>
    <lineage>
        <taxon>Eukaryota</taxon>
        <taxon>Viridiplantae</taxon>
        <taxon>Chlorophyta</taxon>
        <taxon>core chlorophytes</taxon>
        <taxon>Chlorophyceae</taxon>
        <taxon>CS clade</taxon>
        <taxon>Chlamydomonadales</taxon>
        <taxon>Dunaliellaceae</taxon>
        <taxon>Dunaliella</taxon>
    </lineage>
</organism>
<comment type="similarity">
    <text evidence="2">Belongs to the OXA1/ALB3/YidC (TC 2.A.9.2) family.</text>
</comment>
<evidence type="ECO:0000256" key="1">
    <source>
        <dbReference type="ARBA" id="ARBA00004141"/>
    </source>
</evidence>
<dbReference type="InterPro" id="IPR001708">
    <property type="entry name" value="YidC/ALB3/OXA1/COX18"/>
</dbReference>
<sequence>MVCGKARISGSVLSMCTLRIGGHCHLQVQVTQKDFFPAKKLQALSQRSVPFATKITWWQSQSFWIHAESVQTEDRWAFSDIYLQVTQKDLLPAKRLQALSQQTTDAAARDRYLKAAQKHVREHMAMHGDPRKKMLAIPLVLAGSGAIFMSIFNGVRVLMNSGAHSLTQGGMLWFTDLTSSDPYYGLPILCAAATMGMVKFGMNLGSEEQSAMAGTNAQQAKILRYFLLGASLTFIPAGYLVSAGVAVLWTVNSCYAIVQGLAMRNPRVRMMLGIPTLEEMKRISQEVANANKVSEVNLNVEKSLTDRAAEAERKLGIDGGGRTSQAVLLTQPPRHKKRPKL</sequence>
<feature type="region of interest" description="Disordered" evidence="6">
    <location>
        <begin position="311"/>
        <end position="341"/>
    </location>
</feature>
<evidence type="ECO:0000256" key="6">
    <source>
        <dbReference type="SAM" id="MobiDB-lite"/>
    </source>
</evidence>
<evidence type="ECO:0000256" key="7">
    <source>
        <dbReference type="SAM" id="Phobius"/>
    </source>
</evidence>
<accession>A0ABQ7H236</accession>
<gene>
    <name evidence="8" type="ORF">DUNSADRAFT_15118</name>
</gene>
<evidence type="ECO:0000313" key="9">
    <source>
        <dbReference type="Proteomes" id="UP000815325"/>
    </source>
</evidence>
<evidence type="ECO:0000256" key="4">
    <source>
        <dbReference type="ARBA" id="ARBA00022989"/>
    </source>
</evidence>
<keyword evidence="9" id="KW-1185">Reference proteome</keyword>
<keyword evidence="5 7" id="KW-0472">Membrane</keyword>
<evidence type="ECO:0000313" key="8">
    <source>
        <dbReference type="EMBL" id="KAF5840917.1"/>
    </source>
</evidence>
<dbReference type="Proteomes" id="UP000815325">
    <property type="component" value="Unassembled WGS sequence"/>
</dbReference>
<evidence type="ECO:0000256" key="2">
    <source>
        <dbReference type="ARBA" id="ARBA00010583"/>
    </source>
</evidence>
<evidence type="ECO:0000256" key="5">
    <source>
        <dbReference type="ARBA" id="ARBA00023136"/>
    </source>
</evidence>
<protein>
    <submittedName>
        <fullName evidence="8">60Kd inner membrane protein-domain-containing protein</fullName>
    </submittedName>
</protein>